<dbReference type="VEuPathDB" id="VectorBase:AALB20_036624"/>
<evidence type="ECO:0000256" key="2">
    <source>
        <dbReference type="ARBA" id="ARBA00007381"/>
    </source>
</evidence>
<keyword evidence="10" id="KW-1133">Transmembrane helix</keyword>
<keyword evidence="7" id="KW-0143">Chaperone</keyword>
<evidence type="ECO:0000256" key="1">
    <source>
        <dbReference type="ARBA" id="ARBA00004319"/>
    </source>
</evidence>
<dbReference type="Gene3D" id="2.60.34.10">
    <property type="entry name" value="Substrate Binding Domain Of DNAk, Chain A, domain 1"/>
    <property type="match status" value="1"/>
</dbReference>
<keyword evidence="10" id="KW-0472">Membrane</keyword>
<accession>A0A182F6X2</accession>
<organism evidence="11 12">
    <name type="scientific">Anopheles albimanus</name>
    <name type="common">New world malaria mosquito</name>
    <dbReference type="NCBI Taxonomy" id="7167"/>
    <lineage>
        <taxon>Eukaryota</taxon>
        <taxon>Metazoa</taxon>
        <taxon>Ecdysozoa</taxon>
        <taxon>Arthropoda</taxon>
        <taxon>Hexapoda</taxon>
        <taxon>Insecta</taxon>
        <taxon>Pterygota</taxon>
        <taxon>Neoptera</taxon>
        <taxon>Endopterygota</taxon>
        <taxon>Diptera</taxon>
        <taxon>Nematocera</taxon>
        <taxon>Culicoidea</taxon>
        <taxon>Culicidae</taxon>
        <taxon>Anophelinae</taxon>
        <taxon>Anopheles</taxon>
    </lineage>
</organism>
<dbReference type="InterPro" id="IPR013126">
    <property type="entry name" value="Hsp_70_fam"/>
</dbReference>
<evidence type="ECO:0000256" key="4">
    <source>
        <dbReference type="ARBA" id="ARBA00022741"/>
    </source>
</evidence>
<comment type="subcellular location">
    <subcellularLocation>
        <location evidence="1">Endoplasmic reticulum lumen</location>
    </subcellularLocation>
</comment>
<dbReference type="PROSITE" id="PS01036">
    <property type="entry name" value="HSP70_3"/>
    <property type="match status" value="1"/>
</dbReference>
<evidence type="ECO:0000256" key="6">
    <source>
        <dbReference type="ARBA" id="ARBA00022840"/>
    </source>
</evidence>
<dbReference type="GO" id="GO:0030968">
    <property type="term" value="P:endoplasmic reticulum unfolded protein response"/>
    <property type="evidence" value="ECO:0007669"/>
    <property type="project" value="TreeGrafter"/>
</dbReference>
<dbReference type="InterPro" id="IPR029048">
    <property type="entry name" value="HSP70_C_sf"/>
</dbReference>
<keyword evidence="5" id="KW-0256">Endoplasmic reticulum</keyword>
<feature type="transmembrane region" description="Helical" evidence="10">
    <location>
        <begin position="51"/>
        <end position="74"/>
    </location>
</feature>
<dbReference type="Gene3D" id="3.90.640.10">
    <property type="entry name" value="Actin, Chain A, domain 4"/>
    <property type="match status" value="1"/>
</dbReference>
<dbReference type="GO" id="GO:0034663">
    <property type="term" value="C:endoplasmic reticulum chaperone complex"/>
    <property type="evidence" value="ECO:0007669"/>
    <property type="project" value="TreeGrafter"/>
</dbReference>
<dbReference type="Gene3D" id="1.20.1270.10">
    <property type="match status" value="1"/>
</dbReference>
<dbReference type="AlphaFoldDB" id="A0A182F6X2"/>
<feature type="compositionally biased region" description="Basic and acidic residues" evidence="9">
    <location>
        <begin position="989"/>
        <end position="1004"/>
    </location>
</feature>
<dbReference type="EnsemblMetazoa" id="AALB002227-RA">
    <property type="protein sequence ID" value="AALB002227-PA"/>
    <property type="gene ID" value="AALB002227"/>
</dbReference>
<feature type="compositionally biased region" description="Basic and acidic residues" evidence="9">
    <location>
        <begin position="651"/>
        <end position="681"/>
    </location>
</feature>
<feature type="region of interest" description="Disordered" evidence="9">
    <location>
        <begin position="621"/>
        <end position="701"/>
    </location>
</feature>
<dbReference type="Pfam" id="PF00012">
    <property type="entry name" value="HSP70"/>
    <property type="match status" value="1"/>
</dbReference>
<dbReference type="VEuPathDB" id="VectorBase:AALB002227"/>
<dbReference type="PANTHER" id="PTHR45639">
    <property type="entry name" value="HSC70CB, ISOFORM G-RELATED"/>
    <property type="match status" value="1"/>
</dbReference>
<dbReference type="STRING" id="7167.A0A182F6X2"/>
<dbReference type="PANTHER" id="PTHR45639:SF3">
    <property type="entry name" value="HYPOXIA UP-REGULATED PROTEIN 1"/>
    <property type="match status" value="1"/>
</dbReference>
<dbReference type="FunFam" id="3.30.30.30:FF:000004">
    <property type="entry name" value="hypoxia up-regulated protein 1"/>
    <property type="match status" value="1"/>
</dbReference>
<sequence length="1004" mass="111362">MVHHDGVVFDGLEVGNTSVKSNVDERESRDRNQSRIRTKHTMRMVVPRHSLLTLLGTALLLATFASFAHGAAVMSVDLGSEWMKVGVVSPGVPMEIALNKESKRKTPSTIAFRNGDRVFGEDAQTLGVRFPANSFAYLIDLLGKTIDNPMVELYRKRFPYYDIVEDPKRKTVVFRAGEEQFTIEELIAQLLQVAKVYAEDSTGQTITECVLIVPGFFGQAERTALMSAARLANLKVLQLINDYTAVALNYGIFRRKEINETAQYFLFYDMGAYKTSAAVVSYQLLKDKATRETHPVVQVLGVGYDRTLGGLEMQIRLRDYLGQEFNKLGKTKTDVFSNPRAMAKLFKEAGRLKNVLSANTEHYAQIEGLLDEQDFRLLVTREQFEKLCSDLYDRVTAPLDKALAGAGLALDVINQVVLFGGNTRVPKMQDILRAHIGQELAKNINADEAACMGAVYRAADLATGFKVKKFITKDAVLFPIQVVFDREGDSGALRQVRRTLFGAMNSYPQKKVITFNKHTDDFEFTVQYAELESVLGKNANTLGSTDLARVQLSEVAKKLKANTAADNVESKGIKAHFVLDDSGIFSLANVELVLEKTVTKGEEEEDGDESTFQKIGNTISKLFSGDTDDKPTAEQKATGSESESEAPEEADQPKGEGEPDKGASKEEEKGTGEATAKDAKPEGNGTATADEAAKNATVKPKIVTLKETIPSKVELTYLAPLDGDSYEASAKRLSALDAVDKAKKRRETALNALESFVIDAQVKLDEEEYASCGTPDEIETIRKRCSELSDWLYEDGADADAETYEKKLEELRGVANEVYARHWEHNERPDALDALKQMINGSEAFLRNAKNFTKDVNPEKDVFTVVEIETLEKAIRSTIEWRDTEVAEQEKQPRNAPVRLTVKDITDRMAMLDREVKYLVNKLKLWRPKVKPTKPPKPEKTATGESSGDSKESAEEVLEQTPARDQEEPVAGDASDKTEETAETIEPTDTDKEKVATEGDHTEL</sequence>
<evidence type="ECO:0000256" key="10">
    <source>
        <dbReference type="SAM" id="Phobius"/>
    </source>
</evidence>
<keyword evidence="3" id="KW-0732">Signal</keyword>
<dbReference type="Proteomes" id="UP000069272">
    <property type="component" value="Chromosome 2R"/>
</dbReference>
<dbReference type="InterPro" id="IPR018181">
    <property type="entry name" value="Heat_shock_70_CS"/>
</dbReference>
<feature type="compositionally biased region" description="Basic and acidic residues" evidence="9">
    <location>
        <begin position="22"/>
        <end position="33"/>
    </location>
</feature>
<dbReference type="InterPro" id="IPR043129">
    <property type="entry name" value="ATPase_NBD"/>
</dbReference>
<dbReference type="GO" id="GO:0140662">
    <property type="term" value="F:ATP-dependent protein folding chaperone"/>
    <property type="evidence" value="ECO:0007669"/>
    <property type="project" value="InterPro"/>
</dbReference>
<proteinExistence type="inferred from homology"/>
<reference evidence="11 12" key="1">
    <citation type="journal article" date="2017" name="G3 (Bethesda)">
        <title>The Physical Genome Mapping of Anopheles albimanus Corrected Scaffold Misassemblies and Identified Interarm Rearrangements in Genus Anopheles.</title>
        <authorList>
            <person name="Artemov G.N."/>
            <person name="Peery A.N."/>
            <person name="Jiang X."/>
            <person name="Tu Z."/>
            <person name="Stegniy V.N."/>
            <person name="Sharakhova M.V."/>
            <person name="Sharakhov I.V."/>
        </authorList>
    </citation>
    <scope>NUCLEOTIDE SEQUENCE [LARGE SCALE GENOMIC DNA]</scope>
    <source>
        <strain evidence="11 12">ALBI9_A</strain>
    </source>
</reference>
<feature type="compositionally biased region" description="Basic and acidic residues" evidence="9">
    <location>
        <begin position="936"/>
        <end position="954"/>
    </location>
</feature>
<dbReference type="GO" id="GO:0005524">
    <property type="term" value="F:ATP binding"/>
    <property type="evidence" value="ECO:0007669"/>
    <property type="project" value="UniProtKB-KW"/>
</dbReference>
<keyword evidence="12" id="KW-1185">Reference proteome</keyword>
<feature type="region of interest" description="Disordered" evidence="9">
    <location>
        <begin position="19"/>
        <end position="39"/>
    </location>
</feature>
<keyword evidence="10" id="KW-0812">Transmembrane</keyword>
<evidence type="ECO:0000256" key="8">
    <source>
        <dbReference type="ARBA" id="ARBA00040503"/>
    </source>
</evidence>
<dbReference type="SUPFAM" id="SSF100934">
    <property type="entry name" value="Heat shock protein 70kD (HSP70), C-terminal subdomain"/>
    <property type="match status" value="1"/>
</dbReference>
<dbReference type="FunFam" id="1.20.1270.10:FF:000002">
    <property type="entry name" value="Heat shock 70 kDa protein 4"/>
    <property type="match status" value="1"/>
</dbReference>
<evidence type="ECO:0000313" key="11">
    <source>
        <dbReference type="EnsemblMetazoa" id="AALB002227-PA"/>
    </source>
</evidence>
<comment type="similarity">
    <text evidence="2">Belongs to the heat shock protein 70 family.</text>
</comment>
<dbReference type="InterPro" id="IPR029047">
    <property type="entry name" value="HSP70_peptide-bd_sf"/>
</dbReference>
<keyword evidence="4" id="KW-0547">Nucleotide-binding</keyword>
<name>A0A182F6X2_ANOAL</name>
<evidence type="ECO:0000256" key="9">
    <source>
        <dbReference type="SAM" id="MobiDB-lite"/>
    </source>
</evidence>
<reference evidence="11" key="2">
    <citation type="submission" date="2022-08" db="UniProtKB">
        <authorList>
            <consortium name="EnsemblMetazoa"/>
        </authorList>
    </citation>
    <scope>IDENTIFICATION</scope>
    <source>
        <strain evidence="11">STECLA/ALBI9_A</strain>
    </source>
</reference>
<dbReference type="FunFam" id="3.90.640.10:FF:000012">
    <property type="entry name" value="Hypoxia up-regulated protein 1"/>
    <property type="match status" value="1"/>
</dbReference>
<dbReference type="Gene3D" id="3.30.420.40">
    <property type="match status" value="2"/>
</dbReference>
<dbReference type="PRINTS" id="PR00301">
    <property type="entry name" value="HEATSHOCK70"/>
</dbReference>
<evidence type="ECO:0000313" key="12">
    <source>
        <dbReference type="Proteomes" id="UP000069272"/>
    </source>
</evidence>
<protein>
    <recommendedName>
        <fullName evidence="8">Hypoxia up-regulated protein 1</fullName>
    </recommendedName>
</protein>
<feature type="region of interest" description="Disordered" evidence="9">
    <location>
        <begin position="929"/>
        <end position="1004"/>
    </location>
</feature>
<dbReference type="SUPFAM" id="SSF53067">
    <property type="entry name" value="Actin-like ATPase domain"/>
    <property type="match status" value="2"/>
</dbReference>
<keyword evidence="6" id="KW-0067">ATP-binding</keyword>
<dbReference type="CDD" id="cd10230">
    <property type="entry name" value="ASKHA_NBD_HSP70_HYOU1"/>
    <property type="match status" value="1"/>
</dbReference>
<dbReference type="GO" id="GO:0005788">
    <property type="term" value="C:endoplasmic reticulum lumen"/>
    <property type="evidence" value="ECO:0007669"/>
    <property type="project" value="UniProtKB-SubCell"/>
</dbReference>
<evidence type="ECO:0000256" key="5">
    <source>
        <dbReference type="ARBA" id="ARBA00022824"/>
    </source>
</evidence>
<evidence type="ECO:0000256" key="7">
    <source>
        <dbReference type="ARBA" id="ARBA00023186"/>
    </source>
</evidence>
<dbReference type="Gene3D" id="3.30.30.30">
    <property type="match status" value="1"/>
</dbReference>
<evidence type="ECO:0000256" key="3">
    <source>
        <dbReference type="ARBA" id="ARBA00022729"/>
    </source>
</evidence>